<dbReference type="Proteomes" id="UP001151002">
    <property type="component" value="Unassembled WGS sequence"/>
</dbReference>
<keyword evidence="1" id="KW-0808">Transferase</keyword>
<dbReference type="InterPro" id="IPR029016">
    <property type="entry name" value="GAF-like_dom_sf"/>
</dbReference>
<evidence type="ECO:0000256" key="4">
    <source>
        <dbReference type="ARBA" id="ARBA00023163"/>
    </source>
</evidence>
<dbReference type="SUPFAM" id="SSF52172">
    <property type="entry name" value="CheY-like"/>
    <property type="match status" value="1"/>
</dbReference>
<dbReference type="InterPro" id="IPR036388">
    <property type="entry name" value="WH-like_DNA-bd_sf"/>
</dbReference>
<accession>A0ABT4B540</accession>
<reference evidence="7" key="1">
    <citation type="submission" date="2022-11" db="EMBL/GenBank/DDBJ databases">
        <authorList>
            <person name="Somphong A."/>
            <person name="Phongsopitanun W."/>
        </authorList>
    </citation>
    <scope>NUCLEOTIDE SEQUENCE</scope>
    <source>
        <strain evidence="7">Pm04-4</strain>
    </source>
</reference>
<evidence type="ECO:0000256" key="5">
    <source>
        <dbReference type="SAM" id="MobiDB-lite"/>
    </source>
</evidence>
<dbReference type="PIRSF" id="PIRSF036625">
    <property type="entry name" value="GAF_ANTAR"/>
    <property type="match status" value="1"/>
</dbReference>
<protein>
    <submittedName>
        <fullName evidence="7">GAF and ANTAR domain-containing protein</fullName>
    </submittedName>
</protein>
<keyword evidence="3" id="KW-0805">Transcription regulation</keyword>
<keyword evidence="8" id="KW-1185">Reference proteome</keyword>
<evidence type="ECO:0000256" key="3">
    <source>
        <dbReference type="ARBA" id="ARBA00023015"/>
    </source>
</evidence>
<feature type="region of interest" description="Disordered" evidence="5">
    <location>
        <begin position="1"/>
        <end position="21"/>
    </location>
</feature>
<dbReference type="SMART" id="SM00065">
    <property type="entry name" value="GAF"/>
    <property type="match status" value="1"/>
</dbReference>
<evidence type="ECO:0000259" key="6">
    <source>
        <dbReference type="PROSITE" id="PS50921"/>
    </source>
</evidence>
<dbReference type="Pfam" id="PF13185">
    <property type="entry name" value="GAF_2"/>
    <property type="match status" value="1"/>
</dbReference>
<proteinExistence type="predicted"/>
<feature type="domain" description="ANTAR" evidence="6">
    <location>
        <begin position="167"/>
        <end position="228"/>
    </location>
</feature>
<sequence>MTTADTRAGGTDDNLAGDLRGPVTTLHEQDTVADTLRAITAGVIGTVPGADYAGLMVVHDGRIDTRAVTDNLVSRVDQAQYETGQGPCLEAANDRATVWLSDTRTDRRWPDFSAQAARLGIGSMLSLQLHVADDSIGALNLYARRPAAFTPESEHVGLLFAIHAALAIADARRREHLTRAINSRDLIGQAKGILMERHKITGDQAFAVLVHTSQAANIKLAEIATRLIETGELITPPTRSAHGHQP</sequence>
<keyword evidence="4" id="KW-0804">Transcription</keyword>
<evidence type="ECO:0000313" key="8">
    <source>
        <dbReference type="Proteomes" id="UP001151002"/>
    </source>
</evidence>
<dbReference type="InterPro" id="IPR012074">
    <property type="entry name" value="GAF_ANTAR"/>
</dbReference>
<dbReference type="InterPro" id="IPR003018">
    <property type="entry name" value="GAF"/>
</dbReference>
<name>A0ABT4B540_9ACTN</name>
<comment type="caution">
    <text evidence="7">The sequence shown here is derived from an EMBL/GenBank/DDBJ whole genome shotgun (WGS) entry which is preliminary data.</text>
</comment>
<dbReference type="RefSeq" id="WP_267566003.1">
    <property type="nucleotide sequence ID" value="NZ_JAPNTZ010000009.1"/>
</dbReference>
<organism evidence="7 8">
    <name type="scientific">Paractinoplanes pyxinae</name>
    <dbReference type="NCBI Taxonomy" id="2997416"/>
    <lineage>
        <taxon>Bacteria</taxon>
        <taxon>Bacillati</taxon>
        <taxon>Actinomycetota</taxon>
        <taxon>Actinomycetes</taxon>
        <taxon>Micromonosporales</taxon>
        <taxon>Micromonosporaceae</taxon>
        <taxon>Paractinoplanes</taxon>
    </lineage>
</organism>
<evidence type="ECO:0000256" key="2">
    <source>
        <dbReference type="ARBA" id="ARBA00022777"/>
    </source>
</evidence>
<dbReference type="Pfam" id="PF03861">
    <property type="entry name" value="ANTAR"/>
    <property type="match status" value="1"/>
</dbReference>
<dbReference type="SMART" id="SM01012">
    <property type="entry name" value="ANTAR"/>
    <property type="match status" value="1"/>
</dbReference>
<dbReference type="EMBL" id="JAPNTZ010000009">
    <property type="protein sequence ID" value="MCY1141611.1"/>
    <property type="molecule type" value="Genomic_DNA"/>
</dbReference>
<dbReference type="PROSITE" id="PS50921">
    <property type="entry name" value="ANTAR"/>
    <property type="match status" value="1"/>
</dbReference>
<dbReference type="InterPro" id="IPR005561">
    <property type="entry name" value="ANTAR"/>
</dbReference>
<gene>
    <name evidence="7" type="ORF">OWR29_26740</name>
</gene>
<dbReference type="SUPFAM" id="SSF55781">
    <property type="entry name" value="GAF domain-like"/>
    <property type="match status" value="1"/>
</dbReference>
<keyword evidence="2" id="KW-0418">Kinase</keyword>
<dbReference type="Gene3D" id="1.10.10.10">
    <property type="entry name" value="Winged helix-like DNA-binding domain superfamily/Winged helix DNA-binding domain"/>
    <property type="match status" value="1"/>
</dbReference>
<dbReference type="Gene3D" id="3.30.450.40">
    <property type="match status" value="1"/>
</dbReference>
<evidence type="ECO:0000256" key="1">
    <source>
        <dbReference type="ARBA" id="ARBA00022679"/>
    </source>
</evidence>
<feature type="compositionally biased region" description="Low complexity" evidence="5">
    <location>
        <begin position="1"/>
        <end position="13"/>
    </location>
</feature>
<evidence type="ECO:0000313" key="7">
    <source>
        <dbReference type="EMBL" id="MCY1141611.1"/>
    </source>
</evidence>
<dbReference type="InterPro" id="IPR011006">
    <property type="entry name" value="CheY-like_superfamily"/>
</dbReference>